<evidence type="ECO:0000313" key="1">
    <source>
        <dbReference type="EMBL" id="KAE9392504.1"/>
    </source>
</evidence>
<name>A0A6A4H568_9AGAR</name>
<dbReference type="AlphaFoldDB" id="A0A6A4H568"/>
<evidence type="ECO:0000313" key="2">
    <source>
        <dbReference type="Proteomes" id="UP000799118"/>
    </source>
</evidence>
<accession>A0A6A4H568</accession>
<dbReference type="EMBL" id="ML769594">
    <property type="protein sequence ID" value="KAE9392504.1"/>
    <property type="molecule type" value="Genomic_DNA"/>
</dbReference>
<proteinExistence type="predicted"/>
<organism evidence="1 2">
    <name type="scientific">Gymnopus androsaceus JB14</name>
    <dbReference type="NCBI Taxonomy" id="1447944"/>
    <lineage>
        <taxon>Eukaryota</taxon>
        <taxon>Fungi</taxon>
        <taxon>Dikarya</taxon>
        <taxon>Basidiomycota</taxon>
        <taxon>Agaricomycotina</taxon>
        <taxon>Agaricomycetes</taxon>
        <taxon>Agaricomycetidae</taxon>
        <taxon>Agaricales</taxon>
        <taxon>Marasmiineae</taxon>
        <taxon>Omphalotaceae</taxon>
        <taxon>Gymnopus</taxon>
    </lineage>
</organism>
<reference evidence="1" key="1">
    <citation type="journal article" date="2019" name="Environ. Microbiol.">
        <title>Fungal ecological strategies reflected in gene transcription - a case study of two litter decomposers.</title>
        <authorList>
            <person name="Barbi F."/>
            <person name="Kohler A."/>
            <person name="Barry K."/>
            <person name="Baskaran P."/>
            <person name="Daum C."/>
            <person name="Fauchery L."/>
            <person name="Ihrmark K."/>
            <person name="Kuo A."/>
            <person name="LaButti K."/>
            <person name="Lipzen A."/>
            <person name="Morin E."/>
            <person name="Grigoriev I.V."/>
            <person name="Henrissat B."/>
            <person name="Lindahl B."/>
            <person name="Martin F."/>
        </authorList>
    </citation>
    <scope>NUCLEOTIDE SEQUENCE</scope>
    <source>
        <strain evidence="1">JB14</strain>
    </source>
</reference>
<dbReference type="Proteomes" id="UP000799118">
    <property type="component" value="Unassembled WGS sequence"/>
</dbReference>
<sequence>MKRSSMGSATLPVESQSAESLYSFSTATSTSTFAGPGSLAGKAIHNFGKLTLKGVQQIIISRRFSSIATHFPHRNTDSFAGFPEMYSDLLELSRIHMYPDSTRIRALQLIMGQIARRSTAYLIGALKVWPEVEVNLLLSEILACLDPIRFLIILRYQVSVATKVFSPQRTSHSSAEDALISAYRQNLPNWEDHSMAPIVDFLRLFASSGEEKWSTAINCGSLDLLLHLYISDFQNPVAFNTRTRTFQKSSVIATCNSFLVEALSDEYAYQMIQSHAIRGLWPLWPMLAFQNFASDRDRSSLRRQIWLSLEQRLIQWRISSIFDALVMDWIKPRNKRMMHMKFVDHIIWDMQVDLLEFSGSSTLNEDTCFRALRSLHRLWSSIHSDEIRAGLEMYIEQTPPDHARETFIRIVRRLILLSCRAPESDTFFMLCPNNCPSSESCPLDLDAVVHFIHRLMTRVSRYYETLHHWLIDGDIVRLLDLTATRLLSSGSLNWNDDTADRSAQARAVGFYVIADPHYPFYNPRGPRYRALVLLLAWRVFQDDLNAPKSQTASTIHFFSQGPELSWDELRFIRFPSYHHDDWAETQLPASVFQTMEQTHRDRVYSWIES</sequence>
<gene>
    <name evidence="1" type="ORF">BT96DRAFT_1000305</name>
</gene>
<protein>
    <submittedName>
        <fullName evidence="1">Uncharacterized protein</fullName>
    </submittedName>
</protein>
<keyword evidence="2" id="KW-1185">Reference proteome</keyword>
<dbReference type="OrthoDB" id="3001418at2759"/>